<dbReference type="GO" id="GO:0016874">
    <property type="term" value="F:ligase activity"/>
    <property type="evidence" value="ECO:0007669"/>
    <property type="project" value="UniProtKB-KW"/>
</dbReference>
<dbReference type="InterPro" id="IPR009081">
    <property type="entry name" value="PP-bd_ACP"/>
</dbReference>
<dbReference type="FunFam" id="3.30.559.30:FF:000006">
    <property type="entry name" value="Yersiniabactin polyketide/non-ribosomal peptide synthetase"/>
    <property type="match status" value="1"/>
</dbReference>
<dbReference type="InterPro" id="IPR000873">
    <property type="entry name" value="AMP-dep_synth/lig_dom"/>
</dbReference>
<feature type="domain" description="Carrier" evidence="10">
    <location>
        <begin position="2299"/>
        <end position="2374"/>
    </location>
</feature>
<gene>
    <name evidence="12" type="ORF">DFQ01_106135</name>
</gene>
<dbReference type="FunFam" id="3.30.300.30:FF:000010">
    <property type="entry name" value="Enterobactin synthetase component F"/>
    <property type="match status" value="1"/>
</dbReference>
<dbReference type="InterPro" id="IPR010071">
    <property type="entry name" value="AA_adenyl_dom"/>
</dbReference>
<dbReference type="Gene3D" id="3.40.50.12780">
    <property type="entry name" value="N-terminal domain of ligase-like"/>
    <property type="match status" value="1"/>
</dbReference>
<evidence type="ECO:0000256" key="5">
    <source>
        <dbReference type="ARBA" id="ARBA00022553"/>
    </source>
</evidence>
<dbReference type="InterPro" id="IPR042099">
    <property type="entry name" value="ANL_N_sf"/>
</dbReference>
<dbReference type="PROSITE" id="PS50075">
    <property type="entry name" value="CARRIER"/>
    <property type="match status" value="2"/>
</dbReference>
<dbReference type="SUPFAM" id="SSF53901">
    <property type="entry name" value="Thiolase-like"/>
    <property type="match status" value="1"/>
</dbReference>
<dbReference type="SUPFAM" id="SSF56801">
    <property type="entry name" value="Acetyl-CoA synthetase-like"/>
    <property type="match status" value="1"/>
</dbReference>
<dbReference type="Gene3D" id="3.40.47.10">
    <property type="match status" value="1"/>
</dbReference>
<dbReference type="GO" id="GO:0031177">
    <property type="term" value="F:phosphopantetheine binding"/>
    <property type="evidence" value="ECO:0007669"/>
    <property type="project" value="InterPro"/>
</dbReference>
<dbReference type="GO" id="GO:0004315">
    <property type="term" value="F:3-oxoacyl-[acyl-carrier-protein] synthase activity"/>
    <property type="evidence" value="ECO:0007669"/>
    <property type="project" value="InterPro"/>
</dbReference>
<evidence type="ECO:0000313" key="13">
    <source>
        <dbReference type="Proteomes" id="UP000246635"/>
    </source>
</evidence>
<dbReference type="SMART" id="SM00823">
    <property type="entry name" value="PKS_PP"/>
    <property type="match status" value="2"/>
</dbReference>
<feature type="domain" description="Ketosynthase family 3 (KS3)" evidence="11">
    <location>
        <begin position="24"/>
        <end position="451"/>
    </location>
</feature>
<evidence type="ECO:0000256" key="7">
    <source>
        <dbReference type="ARBA" id="ARBA00022679"/>
    </source>
</evidence>
<dbReference type="SUPFAM" id="SSF51735">
    <property type="entry name" value="NAD(P)-binding Rossmann-fold domains"/>
    <property type="match status" value="2"/>
</dbReference>
<comment type="pathway">
    <text evidence="2">Siderophore biosynthesis.</text>
</comment>
<dbReference type="NCBIfam" id="TIGR01733">
    <property type="entry name" value="AA-adenyl-dom"/>
    <property type="match status" value="1"/>
</dbReference>
<dbReference type="InterPro" id="IPR025110">
    <property type="entry name" value="AMP-bd_C"/>
</dbReference>
<protein>
    <submittedName>
        <fullName evidence="12">Amino acid adenylation domain-containing protein</fullName>
    </submittedName>
</protein>
<comment type="similarity">
    <text evidence="3">Belongs to the ATP-dependent AMP-binding enzyme family.</text>
</comment>
<evidence type="ECO:0000256" key="9">
    <source>
        <dbReference type="ARBA" id="ARBA00023268"/>
    </source>
</evidence>
<keyword evidence="9" id="KW-0511">Multifunctional enzyme</keyword>
<dbReference type="Gene3D" id="3.30.300.30">
    <property type="match status" value="1"/>
</dbReference>
<dbReference type="InterPro" id="IPR006162">
    <property type="entry name" value="Ppantetheine_attach_site"/>
</dbReference>
<dbReference type="InterPro" id="IPR023213">
    <property type="entry name" value="CAT-like_dom_sf"/>
</dbReference>
<reference evidence="12 13" key="1">
    <citation type="submission" date="2018-05" db="EMBL/GenBank/DDBJ databases">
        <title>Genomic Encyclopedia of Type Strains, Phase III (KMG-III): the genomes of soil and plant-associated and newly described type strains.</title>
        <authorList>
            <person name="Whitman W."/>
        </authorList>
    </citation>
    <scope>NUCLEOTIDE SEQUENCE [LARGE SCALE GENOMIC DNA]</scope>
    <source>
        <strain evidence="12 13">CECT 5696</strain>
    </source>
</reference>
<dbReference type="Pfam" id="PF02801">
    <property type="entry name" value="Ketoacyl-synt_C"/>
    <property type="match status" value="1"/>
</dbReference>
<dbReference type="InterPro" id="IPR016039">
    <property type="entry name" value="Thiolase-like"/>
</dbReference>
<dbReference type="Pfam" id="PF00501">
    <property type="entry name" value="AMP-binding"/>
    <property type="match status" value="1"/>
</dbReference>
<dbReference type="RefSeq" id="WP_110043957.1">
    <property type="nucleotide sequence ID" value="NZ_CP054612.1"/>
</dbReference>
<dbReference type="InterPro" id="IPR014030">
    <property type="entry name" value="Ketoacyl_synth_N"/>
</dbReference>
<dbReference type="GO" id="GO:0006633">
    <property type="term" value="P:fatty acid biosynthetic process"/>
    <property type="evidence" value="ECO:0007669"/>
    <property type="project" value="InterPro"/>
</dbReference>
<dbReference type="InterPro" id="IPR014031">
    <property type="entry name" value="Ketoacyl_synth_C"/>
</dbReference>
<dbReference type="Gene3D" id="3.40.50.720">
    <property type="entry name" value="NAD(P)-binding Rossmann-like Domain"/>
    <property type="match status" value="1"/>
</dbReference>
<dbReference type="SMART" id="SM00822">
    <property type="entry name" value="PKS_KR"/>
    <property type="match status" value="1"/>
</dbReference>
<dbReference type="Gene3D" id="3.30.559.10">
    <property type="entry name" value="Chloramphenicol acetyltransferase-like domain"/>
    <property type="match status" value="1"/>
</dbReference>
<evidence type="ECO:0000256" key="2">
    <source>
        <dbReference type="ARBA" id="ARBA00004924"/>
    </source>
</evidence>
<dbReference type="PROSITE" id="PS52004">
    <property type="entry name" value="KS3_2"/>
    <property type="match status" value="1"/>
</dbReference>
<dbReference type="SMART" id="SM00825">
    <property type="entry name" value="PKS_KS"/>
    <property type="match status" value="1"/>
</dbReference>
<keyword evidence="13" id="KW-1185">Reference proteome</keyword>
<sequence>MRNLSLNELLEHVEAKIEVTEVNTNEMAIIGMALKFPTASDVRQYWNNLKAGRDSVTTMPSSRKRDAQAYVQRCLRQDFLDAQYEEIGYLDEIDTFDYEFFGLSPKEASLMDPGHKLFLQCAWQAVEDAGFGDGRLSGTDTGVFLGYSASDLYDYKRLIGELEPDAANLAAAGNIISMMASRVAYWMDLNGPSMMIDTACSSSLVALHEACKSIRSGDCSMAIVGGIRLSLVPVRRKEKLGIESSDGRTRTFDEYSDGSTLSEGVGAVVIKPLSSALKDGDTVYAVVKGSAVNQDGRSNGITAPNPDAHAAVIEKAWKAAGVHPETISYIEAHGTGTKLGDPVEMEGLMKAFSRYTNKKQFCAIGSAKSNLGHLDSAAGMAGLIKAALALSHRELPPSIYFHRPNRKIRFHLSPFYVNAKLRRWDTARTPRRCGVSSFGISGTNAHVVLEESPMNTVHPVEADRGAQAETTDELRLFTVSAKSVHSLLKLVDRHLEWLGEVADAEFADYCRTSCVGRGHYKFRLAIAAGRMTELIERLRLAKSTLHGELIGDRDVRWNVQTMQTALAAQDVFVGADLLAEIAAGSRTLADNSTECHAGKVPGDRSADEAASMAESEFRAKGASEARLTAVRYAAGGEIEWDAMYPSARRNKARLPVYPFQRKRCWLDVADRELYRPYFSTEAELYVPEWKRVEADPELEATKLKVSLQEQACTLLFTDRGGVAKRYAQSKESIGESAVIVAIGERFAQIDDRTFEVGPSAADYAQLVEAIRQLGITDIVHFASIDAAGSAACGAGADTSCFEGDQHKENRHSGGGIYSLFRFVTALRLNGWKSPLQVKIVAPNAYRVTEDQSEVRPEHAAMFGYGKVIQYELPGSQCRCIDWNGTASEQQLFEELGRTTNEYVIALRGEARYLERISRRSEKRTDEGVSILSGGTYIVTGGVGIVGLQLSLELASKANVTIVLLNRSAFPARHEWKRIRYNYEMNRENELLYKRIVLMEQIIAAGSEVVCMQADIADEASLSEALASIRGQYGQIHGIVHAAGVMRGFEEVQKAPTFEELCEDLRPKMDGTLLLDRLTEDDPIDFFLLCSSVMTLTGGSNVGGYVAANAFLDSFAEERSARGKRTVAINWSTWEETFYASVVSLDNPEYVRNYGQYTLFKVMTNEHAAAYLAEALASNRSRLIVGQANKDGAIFQLLDTFAFRFDPHTLEQLMNSRIVPDPGAALYGLAAAASTATEAVESELTGRAEPNSYTSTERRIGGIWSSVLGYRQLNVKDNFYELGGDSISMMKVISGISQQFSYDIKPTEFMERLTIESLAGWLDERQQDAKPGSQAPIFPQAVPEPDKLGEPFGLTEVQRAYFIGRNDYFELGGVSTHAYSELETKLDMERLSAALNVVIRRHPMLRCVIMPDGKQRILERTPEYRIETTDIRRQDEAARQERIERERKRMSHDVFRTDRWPLFEIKAFRMTDDTHYLCIGFDVLIADGLSMQIIERDVMHAYHHPEDELPPLDCSFRDYMQAYESFRHSEVYEESKSYWLGKLDSFPEPPSIPLRCDPRRVAKPTFNRLTESLTTAEWQTVKRLAAHNRVTPSAVFCTIYADILSRWSNQRQLAVNLTVFNRYPFHPDIPELVGDFTSLMLLGLDFKSTDAFWNKTRLVNRTIAEALEHRHFDGVEMIREIARSRQKQNAAVMPYVFTSLLSQDFQGTAQIEQPPGDVKMRISQTSQAYLDFQLTERGGVPEISWDYVTELFEEDMIRSMFDAFLRSVARLTEEVEPGQLPLPEQEQLLYASFNATAIPMDGEMTLDRMFARQAHLNPSRIAAVAGDRQIDYGGVLELSQRYAAFLLDHGVARGDLIGVMGNRSVETGALLLAVLSVGAAYVPIDPDYPEERRSYIIRHSGCTMLLDAHVLQEDEAFPSAARVIHQPAEPASRPDDLAYVIYTSGSTGTPKGVAVTHKAAANTIADINAKFGISEHDRIAAVSSLCFDLSVYDWFGAWAAGAAVIIIDDPRDMPAVLRTSSSCGVTVWNTVPALMGALLEHSTLQGAVLPPLRIIMLSGDWIPLPLARSVLSRFPDASFMSLGGATEAAIWSIYYPVASVHEEWKSVPYGMPLANQSWYVLDESANLCPVGVAGELHIGGVGLASCYWKDEKKTAQAFVQHPTFGRLYRTGDFGVMRRDGFIEFLGRRDTQIKIRGYRVELGEIENCLLRWNAVKEAVVVNFKDKAGQTYLAAYVVAEAGGETLNKEALIAYLEEQLPSYMIPSRYTFMDRIPLSPNGKLDRKALPEPQEEIRSADTHGKAKSEMEHLVLGMWNLALDRDDVGTKEHFFDIGGDSIRLMNVHAQLEAHYPGKASITDLFAYPTVESFAGLMERRLQPVEYVRTSSFLNEATALALSLLAERSGVETYAVCSLAFVYLIADAVGESEISLAAADRSGLVQAQSLQLDQITSVSQFIAELQYKRLDASSYIAAEAPYGRMGRRPLAFALDFDAAVASMDAGTGVDAVATIYISDDKQIHVMYRQQENDDSVEAAQMLLANYGRLLHILAEQR</sequence>
<dbReference type="InterPro" id="IPR020806">
    <property type="entry name" value="PKS_PP-bd"/>
</dbReference>
<evidence type="ECO:0000313" key="12">
    <source>
        <dbReference type="EMBL" id="PWW04851.1"/>
    </source>
</evidence>
<evidence type="ECO:0000256" key="3">
    <source>
        <dbReference type="ARBA" id="ARBA00006432"/>
    </source>
</evidence>
<dbReference type="InterPro" id="IPR057737">
    <property type="entry name" value="Condensation_MtbB-like"/>
</dbReference>
<dbReference type="Gene3D" id="1.10.1240.100">
    <property type="match status" value="1"/>
</dbReference>
<dbReference type="FunFam" id="3.30.559.10:FF:000023">
    <property type="entry name" value="Non-ribosomal peptide synthetase"/>
    <property type="match status" value="1"/>
</dbReference>
<comment type="cofactor">
    <cofactor evidence="1">
        <name>pantetheine 4'-phosphate</name>
        <dbReference type="ChEBI" id="CHEBI:47942"/>
    </cofactor>
</comment>
<accession>A0A2V2YUL0</accession>
<keyword evidence="8" id="KW-0045">Antibiotic biosynthesis</keyword>
<dbReference type="InterPro" id="IPR001242">
    <property type="entry name" value="Condensation_dom"/>
</dbReference>
<proteinExistence type="inferred from homology"/>
<dbReference type="SUPFAM" id="SSF52777">
    <property type="entry name" value="CoA-dependent acyltransferases"/>
    <property type="match status" value="2"/>
</dbReference>
<dbReference type="Pfam" id="PF08659">
    <property type="entry name" value="KR"/>
    <property type="match status" value="1"/>
</dbReference>
<dbReference type="PANTHER" id="PTHR45527:SF10">
    <property type="entry name" value="PYOCHELIN SYNTHASE PCHF"/>
    <property type="match status" value="1"/>
</dbReference>
<evidence type="ECO:0000256" key="1">
    <source>
        <dbReference type="ARBA" id="ARBA00001957"/>
    </source>
</evidence>
<comment type="caution">
    <text evidence="12">The sequence shown here is derived from an EMBL/GenBank/DDBJ whole genome shotgun (WGS) entry which is preliminary data.</text>
</comment>
<dbReference type="Pfam" id="PF13193">
    <property type="entry name" value="AMP-binding_C"/>
    <property type="match status" value="1"/>
</dbReference>
<name>A0A2V2YUL0_9BACL</name>
<dbReference type="PANTHER" id="PTHR45527">
    <property type="entry name" value="NONRIBOSOMAL PEPTIDE SYNTHETASE"/>
    <property type="match status" value="1"/>
</dbReference>
<keyword evidence="7" id="KW-0808">Transferase</keyword>
<dbReference type="PROSITE" id="PS00012">
    <property type="entry name" value="PHOSPHOPANTETHEINE"/>
    <property type="match status" value="1"/>
</dbReference>
<dbReference type="InterPro" id="IPR013968">
    <property type="entry name" value="PKS_KR"/>
</dbReference>
<dbReference type="Gene3D" id="1.10.1200.10">
    <property type="entry name" value="ACP-like"/>
    <property type="match status" value="2"/>
</dbReference>
<dbReference type="CDD" id="cd19535">
    <property type="entry name" value="Cyc_NRPS"/>
    <property type="match status" value="1"/>
</dbReference>
<evidence type="ECO:0000259" key="11">
    <source>
        <dbReference type="PROSITE" id="PS52004"/>
    </source>
</evidence>
<dbReference type="InterPro" id="IPR036736">
    <property type="entry name" value="ACP-like_sf"/>
</dbReference>
<dbReference type="GO" id="GO:0017000">
    <property type="term" value="P:antibiotic biosynthetic process"/>
    <property type="evidence" value="ECO:0007669"/>
    <property type="project" value="UniProtKB-KW"/>
</dbReference>
<dbReference type="InterPro" id="IPR045851">
    <property type="entry name" value="AMP-bd_C_sf"/>
</dbReference>
<evidence type="ECO:0000256" key="6">
    <source>
        <dbReference type="ARBA" id="ARBA00022598"/>
    </source>
</evidence>
<dbReference type="CDD" id="cd00833">
    <property type="entry name" value="PKS"/>
    <property type="match status" value="1"/>
</dbReference>
<dbReference type="InterPro" id="IPR057326">
    <property type="entry name" value="KR_dom"/>
</dbReference>
<dbReference type="GO" id="GO:0005737">
    <property type="term" value="C:cytoplasm"/>
    <property type="evidence" value="ECO:0007669"/>
    <property type="project" value="TreeGrafter"/>
</dbReference>
<keyword evidence="5" id="KW-0597">Phosphoprotein</keyword>
<dbReference type="SUPFAM" id="SSF47336">
    <property type="entry name" value="ACP-like"/>
    <property type="match status" value="2"/>
</dbReference>
<dbReference type="Pfam" id="PF16197">
    <property type="entry name" value="KAsynt_C_assoc"/>
    <property type="match status" value="1"/>
</dbReference>
<dbReference type="InterPro" id="IPR032821">
    <property type="entry name" value="PKS_assoc"/>
</dbReference>
<dbReference type="Proteomes" id="UP000246635">
    <property type="component" value="Unassembled WGS sequence"/>
</dbReference>
<dbReference type="PROSITE" id="PS00455">
    <property type="entry name" value="AMP_BINDING"/>
    <property type="match status" value="1"/>
</dbReference>
<dbReference type="Gene3D" id="3.30.559.30">
    <property type="entry name" value="Nonribosomal peptide synthetase, condensation domain"/>
    <property type="match status" value="1"/>
</dbReference>
<dbReference type="Pfam" id="PF00109">
    <property type="entry name" value="ketoacyl-synt"/>
    <property type="match status" value="1"/>
</dbReference>
<feature type="domain" description="Carrier" evidence="10">
    <location>
        <begin position="1250"/>
        <end position="1325"/>
    </location>
</feature>
<evidence type="ECO:0000256" key="4">
    <source>
        <dbReference type="ARBA" id="ARBA00022450"/>
    </source>
</evidence>
<dbReference type="Pfam" id="PF00668">
    <property type="entry name" value="Condensation"/>
    <property type="match status" value="1"/>
</dbReference>
<keyword evidence="6" id="KW-0436">Ligase</keyword>
<dbReference type="InterPro" id="IPR036291">
    <property type="entry name" value="NAD(P)-bd_dom_sf"/>
</dbReference>
<dbReference type="PROSITE" id="PS00606">
    <property type="entry name" value="KS3_1"/>
    <property type="match status" value="1"/>
</dbReference>
<dbReference type="GO" id="GO:0044550">
    <property type="term" value="P:secondary metabolite biosynthetic process"/>
    <property type="evidence" value="ECO:0007669"/>
    <property type="project" value="TreeGrafter"/>
</dbReference>
<dbReference type="CDD" id="cd08953">
    <property type="entry name" value="KR_2_SDR_x"/>
    <property type="match status" value="1"/>
</dbReference>
<dbReference type="InterPro" id="IPR020841">
    <property type="entry name" value="PKS_Beta-ketoAc_synthase_dom"/>
</dbReference>
<keyword evidence="4" id="KW-0596">Phosphopantetheine</keyword>
<evidence type="ECO:0000256" key="8">
    <source>
        <dbReference type="ARBA" id="ARBA00023194"/>
    </source>
</evidence>
<dbReference type="GO" id="GO:0043041">
    <property type="term" value="P:amino acid activation for nonribosomal peptide biosynthetic process"/>
    <property type="evidence" value="ECO:0007669"/>
    <property type="project" value="TreeGrafter"/>
</dbReference>
<dbReference type="InterPro" id="IPR020845">
    <property type="entry name" value="AMP-binding_CS"/>
</dbReference>
<dbReference type="InterPro" id="IPR018201">
    <property type="entry name" value="Ketoacyl_synth_AS"/>
</dbReference>
<organism evidence="12 13">
    <name type="scientific">Paenibacillus cellulosilyticus</name>
    <dbReference type="NCBI Taxonomy" id="375489"/>
    <lineage>
        <taxon>Bacteria</taxon>
        <taxon>Bacillati</taxon>
        <taxon>Bacillota</taxon>
        <taxon>Bacilli</taxon>
        <taxon>Bacillales</taxon>
        <taxon>Paenibacillaceae</taxon>
        <taxon>Paenibacillus</taxon>
    </lineage>
</organism>
<dbReference type="EMBL" id="QGTQ01000006">
    <property type="protein sequence ID" value="PWW04851.1"/>
    <property type="molecule type" value="Genomic_DNA"/>
</dbReference>
<evidence type="ECO:0000259" key="10">
    <source>
        <dbReference type="PROSITE" id="PS50075"/>
    </source>
</evidence>
<dbReference type="OrthoDB" id="9765680at2"/>
<dbReference type="Pfam" id="PF00550">
    <property type="entry name" value="PP-binding"/>
    <property type="match status" value="2"/>
</dbReference>